<dbReference type="SMART" id="SM00188">
    <property type="entry name" value="IL10"/>
    <property type="match status" value="1"/>
</dbReference>
<dbReference type="PANTHER" id="PTHR48482:SF5">
    <property type="entry name" value="INTERLEUKIN-10"/>
    <property type="match status" value="1"/>
</dbReference>
<dbReference type="InterPro" id="IPR020423">
    <property type="entry name" value="IL-10_CS"/>
</dbReference>
<dbReference type="InterPro" id="IPR020443">
    <property type="entry name" value="IL-10/19/20/24/26"/>
</dbReference>
<reference evidence="11 12" key="2">
    <citation type="submission" date="2017-04" db="EMBL/GenBank/DDBJ databases">
        <title>CpG methylation of centromeres and impact of large insertions on vertebrate speciation.</title>
        <authorList>
            <person name="Ichikawa K."/>
            <person name="Yoshimura J."/>
            <person name="Morishita S."/>
        </authorList>
    </citation>
    <scope>NUCLEOTIDE SEQUENCE</scope>
    <source>
        <strain evidence="11 12">HSOK</strain>
    </source>
</reference>
<proteinExistence type="inferred from homology"/>
<evidence type="ECO:0000256" key="5">
    <source>
        <dbReference type="ARBA" id="ARBA00022525"/>
    </source>
</evidence>
<evidence type="ECO:0000256" key="3">
    <source>
        <dbReference type="ARBA" id="ARBA00011144"/>
    </source>
</evidence>
<dbReference type="PROSITE" id="PS00520">
    <property type="entry name" value="INTERLEUKIN_10"/>
    <property type="match status" value="1"/>
</dbReference>
<dbReference type="Pfam" id="PF00726">
    <property type="entry name" value="IL10"/>
    <property type="match status" value="1"/>
</dbReference>
<organism evidence="11 12">
    <name type="scientific">Oryzias latipes</name>
    <name type="common">Japanese rice fish</name>
    <name type="synonym">Japanese killifish</name>
    <dbReference type="NCBI Taxonomy" id="8090"/>
    <lineage>
        <taxon>Eukaryota</taxon>
        <taxon>Metazoa</taxon>
        <taxon>Chordata</taxon>
        <taxon>Craniata</taxon>
        <taxon>Vertebrata</taxon>
        <taxon>Euteleostomi</taxon>
        <taxon>Actinopterygii</taxon>
        <taxon>Neopterygii</taxon>
        <taxon>Teleostei</taxon>
        <taxon>Neoteleostei</taxon>
        <taxon>Acanthomorphata</taxon>
        <taxon>Ovalentaria</taxon>
        <taxon>Atherinomorphae</taxon>
        <taxon>Beloniformes</taxon>
        <taxon>Adrianichthyidae</taxon>
        <taxon>Oryziinae</taxon>
        <taxon>Oryzias</taxon>
    </lineage>
</organism>
<reference evidence="11" key="3">
    <citation type="submission" date="2025-08" db="UniProtKB">
        <authorList>
            <consortium name="Ensembl"/>
        </authorList>
    </citation>
    <scope>IDENTIFICATION</scope>
    <source>
        <strain evidence="11">HSOK</strain>
    </source>
</reference>
<name>A0A3P9HQK2_ORYLA</name>
<dbReference type="Gene3D" id="1.20.1250.10">
    <property type="match status" value="1"/>
</dbReference>
<comment type="function">
    <text evidence="10">Immune regulatory cytokine.</text>
</comment>
<reference evidence="11" key="4">
    <citation type="submission" date="2025-09" db="UniProtKB">
        <authorList>
            <consortium name="Ensembl"/>
        </authorList>
    </citation>
    <scope>IDENTIFICATION</scope>
    <source>
        <strain evidence="11">HSOK</strain>
    </source>
</reference>
<keyword evidence="7 9" id="KW-1015">Disulfide bond</keyword>
<evidence type="ECO:0000256" key="10">
    <source>
        <dbReference type="RuleBase" id="RU368043"/>
    </source>
</evidence>
<feature type="chain" id="PRO_5031604492" description="Interleukin family protein" evidence="10">
    <location>
        <begin position="23"/>
        <end position="181"/>
    </location>
</feature>
<dbReference type="SUPFAM" id="SSF47266">
    <property type="entry name" value="4-helical cytokines"/>
    <property type="match status" value="1"/>
</dbReference>
<evidence type="ECO:0000256" key="7">
    <source>
        <dbReference type="ARBA" id="ARBA00023157"/>
    </source>
</evidence>
<evidence type="ECO:0000256" key="8">
    <source>
        <dbReference type="ARBA" id="ARBA00023180"/>
    </source>
</evidence>
<dbReference type="AlphaFoldDB" id="A0A3P9HQK2"/>
<dbReference type="GO" id="GO:0001817">
    <property type="term" value="P:regulation of cytokine production"/>
    <property type="evidence" value="ECO:0007669"/>
    <property type="project" value="UniProtKB-ARBA"/>
</dbReference>
<comment type="subunit">
    <text evidence="3">Homodimer. Interacts with IL10RA and IL10RB.</text>
</comment>
<keyword evidence="5 10" id="KW-0964">Secreted</keyword>
<sequence length="181" mass="20786">MAPLSHLLSVLALFTLLTGTSSSPICNNRCCRFVESFPVRLRKLRHDFAQIKDFYEANDDLDSALLDQTVEDSIKSEFACQTIDSILDFYLKTILPKAAAGYPDDTADLKPHVLSIQEIFDQLRTDVTQCRNYFSCKKHFEIRNLTSAYDEMQNKGLFKAMGELDLFFNYIESYLASQRRV</sequence>
<evidence type="ECO:0000256" key="6">
    <source>
        <dbReference type="ARBA" id="ARBA00022729"/>
    </source>
</evidence>
<dbReference type="Proteomes" id="UP000265200">
    <property type="component" value="Chromosome 5"/>
</dbReference>
<keyword evidence="6 10" id="KW-0732">Signal</keyword>
<comment type="subcellular location">
    <subcellularLocation>
        <location evidence="1 10">Secreted</location>
    </subcellularLocation>
</comment>
<dbReference type="InterPro" id="IPR000098">
    <property type="entry name" value="IL-10"/>
</dbReference>
<dbReference type="GO" id="GO:0006955">
    <property type="term" value="P:immune response"/>
    <property type="evidence" value="ECO:0007669"/>
    <property type="project" value="InterPro"/>
</dbReference>
<evidence type="ECO:0000256" key="1">
    <source>
        <dbReference type="ARBA" id="ARBA00004613"/>
    </source>
</evidence>
<dbReference type="GO" id="GO:0005615">
    <property type="term" value="C:extracellular space"/>
    <property type="evidence" value="ECO:0007669"/>
    <property type="project" value="UniProtKB-UniRule"/>
</dbReference>
<dbReference type="PANTHER" id="PTHR48482">
    <property type="entry name" value="INTERLEUKIN-19-RELATED"/>
    <property type="match status" value="1"/>
</dbReference>
<feature type="signal peptide" evidence="10">
    <location>
        <begin position="1"/>
        <end position="22"/>
    </location>
</feature>
<evidence type="ECO:0000256" key="4">
    <source>
        <dbReference type="ARBA" id="ARBA00022514"/>
    </source>
</evidence>
<evidence type="ECO:0000256" key="9">
    <source>
        <dbReference type="PIRSR" id="PIRSR620443-50"/>
    </source>
</evidence>
<comment type="similarity">
    <text evidence="2 10">Belongs to the IL-10 family.</text>
</comment>
<reference key="1">
    <citation type="journal article" date="2007" name="Nature">
        <title>The medaka draft genome and insights into vertebrate genome evolution.</title>
        <authorList>
            <person name="Kasahara M."/>
            <person name="Naruse K."/>
            <person name="Sasaki S."/>
            <person name="Nakatani Y."/>
            <person name="Qu W."/>
            <person name="Ahsan B."/>
            <person name="Yamada T."/>
            <person name="Nagayasu Y."/>
            <person name="Doi K."/>
            <person name="Kasai Y."/>
            <person name="Jindo T."/>
            <person name="Kobayashi D."/>
            <person name="Shimada A."/>
            <person name="Toyoda A."/>
            <person name="Kuroki Y."/>
            <person name="Fujiyama A."/>
            <person name="Sasaki T."/>
            <person name="Shimizu A."/>
            <person name="Asakawa S."/>
            <person name="Shimizu N."/>
            <person name="Hashimoto S."/>
            <person name="Yang J."/>
            <person name="Lee Y."/>
            <person name="Matsushima K."/>
            <person name="Sugano S."/>
            <person name="Sakaizumi M."/>
            <person name="Narita T."/>
            <person name="Ohishi K."/>
            <person name="Haga S."/>
            <person name="Ohta F."/>
            <person name="Nomoto H."/>
            <person name="Nogata K."/>
            <person name="Morishita T."/>
            <person name="Endo T."/>
            <person name="Shin-I T."/>
            <person name="Takeda H."/>
            <person name="Morishita S."/>
            <person name="Kohara Y."/>
        </authorList>
    </citation>
    <scope>NUCLEOTIDE SEQUENCE [LARGE SCALE GENOMIC DNA]</scope>
    <source>
        <strain>Hd-rR</strain>
    </source>
</reference>
<feature type="disulfide bond" evidence="9">
    <location>
        <begin position="31"/>
        <end position="130"/>
    </location>
</feature>
<evidence type="ECO:0000313" key="12">
    <source>
        <dbReference type="Proteomes" id="UP000265200"/>
    </source>
</evidence>
<feature type="disulfide bond" evidence="9">
    <location>
        <begin position="80"/>
        <end position="136"/>
    </location>
</feature>
<dbReference type="GO" id="GO:0005125">
    <property type="term" value="F:cytokine activity"/>
    <property type="evidence" value="ECO:0007669"/>
    <property type="project" value="UniProtKB-UniRule"/>
</dbReference>
<accession>A0A3P9HQK2</accession>
<dbReference type="PRINTS" id="PR01294">
    <property type="entry name" value="INTRLEUKIN10"/>
</dbReference>
<evidence type="ECO:0000256" key="2">
    <source>
        <dbReference type="ARBA" id="ARBA00008813"/>
    </source>
</evidence>
<dbReference type="InterPro" id="IPR009079">
    <property type="entry name" value="4_helix_cytokine-like_core"/>
</dbReference>
<dbReference type="Ensembl" id="ENSORLT00015016203.1">
    <property type="protein sequence ID" value="ENSORLP00015009803.1"/>
    <property type="gene ID" value="ENSORLG00015010599.1"/>
</dbReference>
<keyword evidence="8" id="KW-0325">Glycoprotein</keyword>
<keyword evidence="4 10" id="KW-0202">Cytokine</keyword>
<evidence type="ECO:0000313" key="11">
    <source>
        <dbReference type="Ensembl" id="ENSORLP00015009803.1"/>
    </source>
</evidence>
<protein>
    <recommendedName>
        <fullName evidence="10">Interleukin family protein</fullName>
    </recommendedName>
</protein>